<dbReference type="EMBL" id="ML732156">
    <property type="protein sequence ID" value="KAB8078677.1"/>
    <property type="molecule type" value="Genomic_DNA"/>
</dbReference>
<evidence type="ECO:0000256" key="1">
    <source>
        <dbReference type="SAM" id="Phobius"/>
    </source>
</evidence>
<name>A0A5N5XEZ2_9EURO</name>
<keyword evidence="1" id="KW-1133">Transmembrane helix</keyword>
<keyword evidence="1" id="KW-0472">Membrane</keyword>
<gene>
    <name evidence="2" type="ORF">BDV29DRAFT_165998</name>
</gene>
<feature type="transmembrane region" description="Helical" evidence="1">
    <location>
        <begin position="49"/>
        <end position="68"/>
    </location>
</feature>
<evidence type="ECO:0000313" key="2">
    <source>
        <dbReference type="EMBL" id="KAB8078677.1"/>
    </source>
</evidence>
<dbReference type="Proteomes" id="UP000326565">
    <property type="component" value="Unassembled WGS sequence"/>
</dbReference>
<protein>
    <submittedName>
        <fullName evidence="2">Uncharacterized protein</fullName>
    </submittedName>
</protein>
<organism evidence="2 3">
    <name type="scientific">Aspergillus leporis</name>
    <dbReference type="NCBI Taxonomy" id="41062"/>
    <lineage>
        <taxon>Eukaryota</taxon>
        <taxon>Fungi</taxon>
        <taxon>Dikarya</taxon>
        <taxon>Ascomycota</taxon>
        <taxon>Pezizomycotina</taxon>
        <taxon>Eurotiomycetes</taxon>
        <taxon>Eurotiomycetidae</taxon>
        <taxon>Eurotiales</taxon>
        <taxon>Aspergillaceae</taxon>
        <taxon>Aspergillus</taxon>
        <taxon>Aspergillus subgen. Circumdati</taxon>
    </lineage>
</organism>
<reference evidence="2 3" key="1">
    <citation type="submission" date="2019-04" db="EMBL/GenBank/DDBJ databases">
        <title>Friends and foes A comparative genomics study of 23 Aspergillus species from section Flavi.</title>
        <authorList>
            <consortium name="DOE Joint Genome Institute"/>
            <person name="Kjaerbolling I."/>
            <person name="Vesth T."/>
            <person name="Frisvad J.C."/>
            <person name="Nybo J.L."/>
            <person name="Theobald S."/>
            <person name="Kildgaard S."/>
            <person name="Isbrandt T."/>
            <person name="Kuo A."/>
            <person name="Sato A."/>
            <person name="Lyhne E.K."/>
            <person name="Kogle M.E."/>
            <person name="Wiebenga A."/>
            <person name="Kun R.S."/>
            <person name="Lubbers R.J."/>
            <person name="Makela M.R."/>
            <person name="Barry K."/>
            <person name="Chovatia M."/>
            <person name="Clum A."/>
            <person name="Daum C."/>
            <person name="Haridas S."/>
            <person name="He G."/>
            <person name="LaButti K."/>
            <person name="Lipzen A."/>
            <person name="Mondo S."/>
            <person name="Riley R."/>
            <person name="Salamov A."/>
            <person name="Simmons B.A."/>
            <person name="Magnuson J.K."/>
            <person name="Henrissat B."/>
            <person name="Mortensen U.H."/>
            <person name="Larsen T.O."/>
            <person name="Devries R.P."/>
            <person name="Grigoriev I.V."/>
            <person name="Machida M."/>
            <person name="Baker S.E."/>
            <person name="Andersen M.R."/>
        </authorList>
    </citation>
    <scope>NUCLEOTIDE SEQUENCE [LARGE SCALE GENOMIC DNA]</scope>
    <source>
        <strain evidence="2 3">CBS 151.66</strain>
    </source>
</reference>
<proteinExistence type="predicted"/>
<sequence length="95" mass="10978">MACLASAFVLFFSYPSVLDIPTVAFSALEISFLCLIYFIIHLFFDWRTFLISSVLGWIYCPALLFFSLRTIWRLPLPFCPWTKCSGLFLLFGPSF</sequence>
<accession>A0A5N5XEZ2</accession>
<evidence type="ECO:0000313" key="3">
    <source>
        <dbReference type="Proteomes" id="UP000326565"/>
    </source>
</evidence>
<dbReference type="AlphaFoldDB" id="A0A5N5XEZ2"/>
<keyword evidence="3" id="KW-1185">Reference proteome</keyword>
<keyword evidence="1" id="KW-0812">Transmembrane</keyword>
<feature type="transmembrane region" description="Helical" evidence="1">
    <location>
        <begin position="25"/>
        <end position="44"/>
    </location>
</feature>